<feature type="compositionally biased region" description="Basic and acidic residues" evidence="7">
    <location>
        <begin position="44"/>
        <end position="54"/>
    </location>
</feature>
<dbReference type="GO" id="GO:0005634">
    <property type="term" value="C:nucleus"/>
    <property type="evidence" value="ECO:0007669"/>
    <property type="project" value="UniProtKB-SubCell"/>
</dbReference>
<dbReference type="AlphaFoldDB" id="R8BMQ0"/>
<organism evidence="8 9">
    <name type="scientific">Phaeoacremonium minimum (strain UCR-PA7)</name>
    <name type="common">Esca disease fungus</name>
    <name type="synonym">Togninia minima</name>
    <dbReference type="NCBI Taxonomy" id="1286976"/>
    <lineage>
        <taxon>Eukaryota</taxon>
        <taxon>Fungi</taxon>
        <taxon>Dikarya</taxon>
        <taxon>Ascomycota</taxon>
        <taxon>Pezizomycotina</taxon>
        <taxon>Sordariomycetes</taxon>
        <taxon>Sordariomycetidae</taxon>
        <taxon>Togniniales</taxon>
        <taxon>Togniniaceae</taxon>
        <taxon>Phaeoacremonium</taxon>
    </lineage>
</organism>
<dbReference type="RefSeq" id="XP_007914599.1">
    <property type="nucleotide sequence ID" value="XM_007916408.1"/>
</dbReference>
<evidence type="ECO:0000256" key="5">
    <source>
        <dbReference type="ARBA" id="ARBA00023242"/>
    </source>
</evidence>
<dbReference type="GeneID" id="19324235"/>
<keyword evidence="3" id="KW-0677">Repeat</keyword>
<dbReference type="InterPro" id="IPR038753">
    <property type="entry name" value="NFKBIL1"/>
</dbReference>
<evidence type="ECO:0000256" key="3">
    <source>
        <dbReference type="ARBA" id="ARBA00022737"/>
    </source>
</evidence>
<feature type="compositionally biased region" description="Basic residues" evidence="7">
    <location>
        <begin position="98"/>
        <end position="133"/>
    </location>
</feature>
<feature type="coiled-coil region" evidence="6">
    <location>
        <begin position="182"/>
        <end position="242"/>
    </location>
</feature>
<gene>
    <name evidence="8" type="ORF">UCRPA7_3846</name>
</gene>
<evidence type="ECO:0000313" key="9">
    <source>
        <dbReference type="Proteomes" id="UP000014074"/>
    </source>
</evidence>
<proteinExistence type="predicted"/>
<dbReference type="EMBL" id="KB933063">
    <property type="protein sequence ID" value="EOO00624.1"/>
    <property type="molecule type" value="Genomic_DNA"/>
</dbReference>
<dbReference type="eggNOG" id="ENOG502RZ7A">
    <property type="taxonomic scope" value="Eukaryota"/>
</dbReference>
<comment type="subcellular location">
    <subcellularLocation>
        <location evidence="1">Nucleus</location>
    </subcellularLocation>
</comment>
<name>R8BMQ0_PHAM7</name>
<evidence type="ECO:0000256" key="7">
    <source>
        <dbReference type="SAM" id="MobiDB-lite"/>
    </source>
</evidence>
<keyword evidence="6" id="KW-0175">Coiled coil</keyword>
<keyword evidence="4" id="KW-0040">ANK repeat</keyword>
<evidence type="ECO:0000256" key="4">
    <source>
        <dbReference type="ARBA" id="ARBA00023043"/>
    </source>
</evidence>
<dbReference type="PANTHER" id="PTHR15263:SF1">
    <property type="entry name" value="NF-KAPPA-B INHIBITOR-LIKE PROTEIN 1"/>
    <property type="match status" value="1"/>
</dbReference>
<feature type="region of interest" description="Disordered" evidence="7">
    <location>
        <begin position="1"/>
        <end position="161"/>
    </location>
</feature>
<evidence type="ECO:0000256" key="2">
    <source>
        <dbReference type="ARBA" id="ARBA00022553"/>
    </source>
</evidence>
<feature type="compositionally biased region" description="Basic and acidic residues" evidence="7">
    <location>
        <begin position="82"/>
        <end position="97"/>
    </location>
</feature>
<dbReference type="HOGENOM" id="CLU_043194_1_0_1"/>
<dbReference type="PANTHER" id="PTHR15263">
    <property type="entry name" value="I-KAPPA-B-LIKE PROTEIN IKBL"/>
    <property type="match status" value="1"/>
</dbReference>
<keyword evidence="5" id="KW-0539">Nucleus</keyword>
<dbReference type="GO" id="GO:0043124">
    <property type="term" value="P:negative regulation of canonical NF-kappaB signal transduction"/>
    <property type="evidence" value="ECO:0007669"/>
    <property type="project" value="InterPro"/>
</dbReference>
<feature type="compositionally biased region" description="Low complexity" evidence="7">
    <location>
        <begin position="56"/>
        <end position="66"/>
    </location>
</feature>
<reference evidence="9" key="1">
    <citation type="journal article" date="2013" name="Genome Announc.">
        <title>Draft genome sequence of the ascomycete Phaeoacremonium aleophilum strain UCR-PA7, a causal agent of the esca disease complex in grapevines.</title>
        <authorList>
            <person name="Blanco-Ulate B."/>
            <person name="Rolshausen P."/>
            <person name="Cantu D."/>
        </authorList>
    </citation>
    <scope>NUCLEOTIDE SEQUENCE [LARGE SCALE GENOMIC DNA]</scope>
    <source>
        <strain evidence="9">UCR-PA7</strain>
    </source>
</reference>
<accession>R8BMQ0</accession>
<keyword evidence="9" id="KW-1185">Reference proteome</keyword>
<feature type="compositionally biased region" description="Basic residues" evidence="7">
    <location>
        <begin position="67"/>
        <end position="81"/>
    </location>
</feature>
<evidence type="ECO:0000256" key="6">
    <source>
        <dbReference type="SAM" id="Coils"/>
    </source>
</evidence>
<dbReference type="Proteomes" id="UP000014074">
    <property type="component" value="Unassembled WGS sequence"/>
</dbReference>
<feature type="compositionally biased region" description="Basic and acidic residues" evidence="7">
    <location>
        <begin position="136"/>
        <end position="161"/>
    </location>
</feature>
<sequence>MTERDRSPKRVRIVSAFNPLQDDDDRQEARDDWTSPPQRPPRSTSRDGAPKDEVVAEPPAEANASRFRFKSKHSKSRRRSSRQRDEDDRDRDRDRDHDHRRRERSRSPSSRHHRHRHHHSSHHHHRHKRRRTRSASPREAEPVDPHEPPPLDPETAFRESLFDAMADDEGALYWEGVYGQPIHVYERDKVNEQGELESMTDEEYAAYVRQKMWEKTHAGLIEERARRAREREAREKKAEEDRRIHAEMERSLKRGQERRQRRVWQERWSDYLKGWTDWDGTVAKVPWPVQSSDRRDIDEKEVRSFFVRGLDLEELGETQFAARLKDERVRWHPDKIQQKLGGQTDEALIRDVTAIFQIIDKLWADTRPKTT</sequence>
<keyword evidence="2" id="KW-0597">Phosphoprotein</keyword>
<dbReference type="KEGG" id="tmn:UCRPA7_3846"/>
<dbReference type="OrthoDB" id="412109at2759"/>
<protein>
    <submittedName>
        <fullName evidence="8">Uncharacterized protein</fullName>
    </submittedName>
</protein>
<evidence type="ECO:0000256" key="1">
    <source>
        <dbReference type="ARBA" id="ARBA00004123"/>
    </source>
</evidence>
<evidence type="ECO:0000313" key="8">
    <source>
        <dbReference type="EMBL" id="EOO00624.1"/>
    </source>
</evidence>